<dbReference type="Gene3D" id="1.10.10.60">
    <property type="entry name" value="Homeodomain-like"/>
    <property type="match status" value="1"/>
</dbReference>
<organism evidence="6 7">
    <name type="scientific">Rhizorhabdus dicambivorans</name>
    <dbReference type="NCBI Taxonomy" id="1850238"/>
    <lineage>
        <taxon>Bacteria</taxon>
        <taxon>Pseudomonadati</taxon>
        <taxon>Pseudomonadota</taxon>
        <taxon>Alphaproteobacteria</taxon>
        <taxon>Sphingomonadales</taxon>
        <taxon>Sphingomonadaceae</taxon>
        <taxon>Rhizorhabdus</taxon>
    </lineage>
</organism>
<keyword evidence="1" id="KW-0805">Transcription regulation</keyword>
<dbReference type="GO" id="GO:0000976">
    <property type="term" value="F:transcription cis-regulatory region binding"/>
    <property type="evidence" value="ECO:0007669"/>
    <property type="project" value="TreeGrafter"/>
</dbReference>
<sequence length="213" mass="23526">MSPPAKKKARGDGHERYLEIIGAARQVFNEHGYRHTTMRRLAEQSGISVAAIYIYFDSKEAILAAIRDQAFLELNRATQRAVALAKDPEERLRAHLRAYLDFARSDPEGYRLTFRSQLIFAPRPGRPAEAGKAPGLEAFKILVDEVAALISPEPDHRSQENDAHVWAEAAWAAIHGLSSLVIDVPNFPASGLDASFDALVTMVISGIRARPTK</sequence>
<dbReference type="PRINTS" id="PR00455">
    <property type="entry name" value="HTHTETR"/>
</dbReference>
<evidence type="ECO:0000256" key="2">
    <source>
        <dbReference type="ARBA" id="ARBA00023125"/>
    </source>
</evidence>
<name>A0A2A4FTF6_9SPHN</name>
<dbReference type="InterPro" id="IPR025996">
    <property type="entry name" value="MT1864/Rv1816-like_C"/>
</dbReference>
<dbReference type="Proteomes" id="UP000218934">
    <property type="component" value="Unassembled WGS sequence"/>
</dbReference>
<dbReference type="InterPro" id="IPR009057">
    <property type="entry name" value="Homeodomain-like_sf"/>
</dbReference>
<dbReference type="InterPro" id="IPR050109">
    <property type="entry name" value="HTH-type_TetR-like_transc_reg"/>
</dbReference>
<keyword evidence="2 4" id="KW-0238">DNA-binding</keyword>
<dbReference type="Pfam" id="PF13305">
    <property type="entry name" value="TetR_C_33"/>
    <property type="match status" value="1"/>
</dbReference>
<dbReference type="EMBL" id="NWUF01000024">
    <property type="protein sequence ID" value="PCE40671.1"/>
    <property type="molecule type" value="Genomic_DNA"/>
</dbReference>
<keyword evidence="3" id="KW-0804">Transcription</keyword>
<feature type="DNA-binding region" description="H-T-H motif" evidence="4">
    <location>
        <begin position="37"/>
        <end position="56"/>
    </location>
</feature>
<reference evidence="6 7" key="1">
    <citation type="submission" date="2017-09" db="EMBL/GenBank/DDBJ databases">
        <title>The Catabolism of 3,6-Dichlorosalicylic acid is Initiated by the Cytochrome P450 Monooxygenase DsmABC in Rhizorhabdus dicambivorans Ndbn-20.</title>
        <authorList>
            <person name="Na L."/>
        </authorList>
    </citation>
    <scope>NUCLEOTIDE SEQUENCE [LARGE SCALE GENOMIC DNA]</scope>
    <source>
        <strain evidence="6 7">Ndbn-20m</strain>
    </source>
</reference>
<dbReference type="SUPFAM" id="SSF46689">
    <property type="entry name" value="Homeodomain-like"/>
    <property type="match status" value="1"/>
</dbReference>
<keyword evidence="7" id="KW-1185">Reference proteome</keyword>
<accession>A0A2A4FTF6</accession>
<proteinExistence type="predicted"/>
<dbReference type="InterPro" id="IPR036271">
    <property type="entry name" value="Tet_transcr_reg_TetR-rel_C_sf"/>
</dbReference>
<dbReference type="RefSeq" id="WP_066964128.1">
    <property type="nucleotide sequence ID" value="NZ_CP023449.1"/>
</dbReference>
<dbReference type="Pfam" id="PF00440">
    <property type="entry name" value="TetR_N"/>
    <property type="match status" value="1"/>
</dbReference>
<evidence type="ECO:0000313" key="6">
    <source>
        <dbReference type="EMBL" id="PCE40671.1"/>
    </source>
</evidence>
<evidence type="ECO:0000256" key="3">
    <source>
        <dbReference type="ARBA" id="ARBA00023163"/>
    </source>
</evidence>
<dbReference type="AlphaFoldDB" id="A0A2A4FTF6"/>
<evidence type="ECO:0000256" key="4">
    <source>
        <dbReference type="PROSITE-ProRule" id="PRU00335"/>
    </source>
</evidence>
<dbReference type="OrthoDB" id="9816296at2"/>
<evidence type="ECO:0000259" key="5">
    <source>
        <dbReference type="PROSITE" id="PS50977"/>
    </source>
</evidence>
<evidence type="ECO:0000256" key="1">
    <source>
        <dbReference type="ARBA" id="ARBA00023015"/>
    </source>
</evidence>
<evidence type="ECO:0000313" key="7">
    <source>
        <dbReference type="Proteomes" id="UP000218934"/>
    </source>
</evidence>
<dbReference type="PANTHER" id="PTHR30055">
    <property type="entry name" value="HTH-TYPE TRANSCRIPTIONAL REGULATOR RUTR"/>
    <property type="match status" value="1"/>
</dbReference>
<comment type="caution">
    <text evidence="6">The sequence shown here is derived from an EMBL/GenBank/DDBJ whole genome shotgun (WGS) entry which is preliminary data.</text>
</comment>
<dbReference type="InterPro" id="IPR023772">
    <property type="entry name" value="DNA-bd_HTH_TetR-type_CS"/>
</dbReference>
<dbReference type="KEGG" id="rdi:CMV14_05045"/>
<dbReference type="PANTHER" id="PTHR30055:SF196">
    <property type="entry name" value="HTH-TYPE TRANSCRIPTIONAL REGULATOR RUTR"/>
    <property type="match status" value="1"/>
</dbReference>
<dbReference type="PROSITE" id="PS01081">
    <property type="entry name" value="HTH_TETR_1"/>
    <property type="match status" value="1"/>
</dbReference>
<dbReference type="GO" id="GO:0003700">
    <property type="term" value="F:DNA-binding transcription factor activity"/>
    <property type="evidence" value="ECO:0007669"/>
    <property type="project" value="TreeGrafter"/>
</dbReference>
<dbReference type="PROSITE" id="PS50977">
    <property type="entry name" value="HTH_TETR_2"/>
    <property type="match status" value="1"/>
</dbReference>
<dbReference type="SUPFAM" id="SSF48498">
    <property type="entry name" value="Tetracyclin repressor-like, C-terminal domain"/>
    <property type="match status" value="1"/>
</dbReference>
<gene>
    <name evidence="6" type="ORF">COO09_18945</name>
</gene>
<dbReference type="Gene3D" id="1.10.357.10">
    <property type="entry name" value="Tetracycline Repressor, domain 2"/>
    <property type="match status" value="1"/>
</dbReference>
<dbReference type="InterPro" id="IPR001647">
    <property type="entry name" value="HTH_TetR"/>
</dbReference>
<protein>
    <submittedName>
        <fullName evidence="6">TetR family transcriptional regulator</fullName>
    </submittedName>
</protein>
<feature type="domain" description="HTH tetR-type" evidence="5">
    <location>
        <begin position="14"/>
        <end position="74"/>
    </location>
</feature>